<evidence type="ECO:0000313" key="2">
    <source>
        <dbReference type="EMBL" id="OBZ70501.1"/>
    </source>
</evidence>
<keyword evidence="3" id="KW-1185">Reference proteome</keyword>
<dbReference type="Proteomes" id="UP000092993">
    <property type="component" value="Unassembled WGS sequence"/>
</dbReference>
<dbReference type="AlphaFoldDB" id="A0A1C7M0P5"/>
<feature type="compositionally biased region" description="Basic residues" evidence="1">
    <location>
        <begin position="181"/>
        <end position="193"/>
    </location>
</feature>
<evidence type="ECO:0000313" key="3">
    <source>
        <dbReference type="Proteomes" id="UP000092993"/>
    </source>
</evidence>
<organism evidence="2 3">
    <name type="scientific">Grifola frondosa</name>
    <name type="common">Maitake</name>
    <name type="synonym">Polyporus frondosus</name>
    <dbReference type="NCBI Taxonomy" id="5627"/>
    <lineage>
        <taxon>Eukaryota</taxon>
        <taxon>Fungi</taxon>
        <taxon>Dikarya</taxon>
        <taxon>Basidiomycota</taxon>
        <taxon>Agaricomycotina</taxon>
        <taxon>Agaricomycetes</taxon>
        <taxon>Polyporales</taxon>
        <taxon>Grifolaceae</taxon>
        <taxon>Grifola</taxon>
    </lineage>
</organism>
<comment type="caution">
    <text evidence="2">The sequence shown here is derived from an EMBL/GenBank/DDBJ whole genome shotgun (WGS) entry which is preliminary data.</text>
</comment>
<dbReference type="EMBL" id="LUGG01000014">
    <property type="protein sequence ID" value="OBZ70501.1"/>
    <property type="molecule type" value="Genomic_DNA"/>
</dbReference>
<feature type="compositionally biased region" description="Polar residues" evidence="1">
    <location>
        <begin position="249"/>
        <end position="261"/>
    </location>
</feature>
<dbReference type="OrthoDB" id="2665062at2759"/>
<feature type="region of interest" description="Disordered" evidence="1">
    <location>
        <begin position="97"/>
        <end position="126"/>
    </location>
</feature>
<feature type="region of interest" description="Disordered" evidence="1">
    <location>
        <begin position="159"/>
        <end position="261"/>
    </location>
</feature>
<feature type="region of interest" description="Disordered" evidence="1">
    <location>
        <begin position="40"/>
        <end position="65"/>
    </location>
</feature>
<dbReference type="STRING" id="5627.A0A1C7M0P5"/>
<proteinExistence type="predicted"/>
<accession>A0A1C7M0P5</accession>
<evidence type="ECO:0000256" key="1">
    <source>
        <dbReference type="SAM" id="MobiDB-lite"/>
    </source>
</evidence>
<gene>
    <name evidence="2" type="ORF">A0H81_09680</name>
</gene>
<reference evidence="2 3" key="1">
    <citation type="submission" date="2016-03" db="EMBL/GenBank/DDBJ databases">
        <title>Whole genome sequencing of Grifola frondosa 9006-11.</title>
        <authorList>
            <person name="Min B."/>
            <person name="Park H."/>
            <person name="Kim J.-G."/>
            <person name="Cho H."/>
            <person name="Oh Y.-L."/>
            <person name="Kong W.-S."/>
            <person name="Choi I.-G."/>
        </authorList>
    </citation>
    <scope>NUCLEOTIDE SEQUENCE [LARGE SCALE GENOMIC DNA]</scope>
    <source>
        <strain evidence="2 3">9006-11</strain>
    </source>
</reference>
<sequence length="261" mass="28684">MALHRQILRPFFGRNTLQPYKEESDDETGYIMGAWQPFPDQGTTRWQSGRLRRNNPSPDFRESRRASPLRFPLRYSIRFYADVPPVERNMPSASLARTVSPADYSPPPTPSISSAPRRADLSLPPGAMPPAHIRTKSQTAIIEDASALVALAAVPRLGSNTTADPPGPPEAAGDDPSTAQPKKKHWYMRRKSRRMSEGDLLGSSPLAQDAGRSFVVVRKQRPGAPSTSRDALAPSDVDAEGEQKRSFTVLRQSNSDTPTPS</sequence>
<protein>
    <submittedName>
        <fullName evidence="2">Uncharacterized protein</fullName>
    </submittedName>
</protein>
<name>A0A1C7M0P5_GRIFR</name>